<sequence>MRRRRWVGAVWTIMVCSALVMAGCSAGGDTPQGGADGKISFYSPETPDMTKEIGRAYEQANPGSNVDVQYGGTNVIVNRLIAEKGRPMGDLWYGGGGILPFETAEDKGIITPYTPKGTEDWPVKRNGIKIRDENWNWVGAEVFVLGFIYNTDKVEKDEAPKTWDDLLNPRWKGKFQMSNPAASGTATLTVMSQLMERGGEKGWKYFNRLVRQSNAMPDSGSAPSQAVAKGEAEVGVAFDFMAYEMQARGEKVDFIVPEKTPILVNPVSLVKDGPNPEGGKAFIDFMLSKEGQELLAKWYHIPIRQDVESKTPLTLEKVMPHAQELDVDWAVENYDRIRKEWRENYE</sequence>
<dbReference type="SUPFAM" id="SSF53850">
    <property type="entry name" value="Periplasmic binding protein-like II"/>
    <property type="match status" value="1"/>
</dbReference>
<dbReference type="OrthoDB" id="179400at2"/>
<feature type="signal peptide" evidence="2">
    <location>
        <begin position="1"/>
        <end position="22"/>
    </location>
</feature>
<dbReference type="GO" id="GO:0030288">
    <property type="term" value="C:outer membrane-bounded periplasmic space"/>
    <property type="evidence" value="ECO:0007669"/>
    <property type="project" value="TreeGrafter"/>
</dbReference>
<dbReference type="PROSITE" id="PS51257">
    <property type="entry name" value="PROKAR_LIPOPROTEIN"/>
    <property type="match status" value="1"/>
</dbReference>
<reference evidence="3 4" key="1">
    <citation type="submission" date="2017-07" db="EMBL/GenBank/DDBJ databases">
        <title>The genome sequence of Paludifilum halophilum highlights mechanisms for microbial adaptation to high salt environemnts.</title>
        <authorList>
            <person name="Belbahri L."/>
        </authorList>
    </citation>
    <scope>NUCLEOTIDE SEQUENCE [LARGE SCALE GENOMIC DNA]</scope>
    <source>
        <strain evidence="3 4">DSM 102817</strain>
    </source>
</reference>
<dbReference type="PANTHER" id="PTHR30006">
    <property type="entry name" value="THIAMINE-BINDING PERIPLASMIC PROTEIN-RELATED"/>
    <property type="match status" value="1"/>
</dbReference>
<dbReference type="PANTHER" id="PTHR30006:SF2">
    <property type="entry name" value="ABC TRANSPORTER SUBSTRATE-BINDING PROTEIN"/>
    <property type="match status" value="1"/>
</dbReference>
<organism evidence="3 4">
    <name type="scientific">Paludifilum halophilum</name>
    <dbReference type="NCBI Taxonomy" id="1642702"/>
    <lineage>
        <taxon>Bacteria</taxon>
        <taxon>Bacillati</taxon>
        <taxon>Bacillota</taxon>
        <taxon>Bacilli</taxon>
        <taxon>Bacillales</taxon>
        <taxon>Thermoactinomycetaceae</taxon>
        <taxon>Paludifilum</taxon>
    </lineage>
</organism>
<evidence type="ECO:0000313" key="4">
    <source>
        <dbReference type="Proteomes" id="UP000215459"/>
    </source>
</evidence>
<keyword evidence="1 2" id="KW-0732">Signal</keyword>
<dbReference type="InterPro" id="IPR026045">
    <property type="entry name" value="Ferric-bd"/>
</dbReference>
<comment type="caution">
    <text evidence="3">The sequence shown here is derived from an EMBL/GenBank/DDBJ whole genome shotgun (WGS) entry which is preliminary data.</text>
</comment>
<dbReference type="EMBL" id="NOWF01000005">
    <property type="protein sequence ID" value="OYD07809.1"/>
    <property type="molecule type" value="Genomic_DNA"/>
</dbReference>
<gene>
    <name evidence="3" type="ORF">CHM34_10140</name>
</gene>
<dbReference type="Pfam" id="PF13343">
    <property type="entry name" value="SBP_bac_6"/>
    <property type="match status" value="1"/>
</dbReference>
<proteinExistence type="predicted"/>
<dbReference type="GO" id="GO:0030976">
    <property type="term" value="F:thiamine pyrophosphate binding"/>
    <property type="evidence" value="ECO:0007669"/>
    <property type="project" value="TreeGrafter"/>
</dbReference>
<dbReference type="Gene3D" id="3.40.190.10">
    <property type="entry name" value="Periplasmic binding protein-like II"/>
    <property type="match status" value="2"/>
</dbReference>
<feature type="chain" id="PRO_5038990117" evidence="2">
    <location>
        <begin position="23"/>
        <end position="346"/>
    </location>
</feature>
<dbReference type="GO" id="GO:0030975">
    <property type="term" value="F:thiamine binding"/>
    <property type="evidence" value="ECO:0007669"/>
    <property type="project" value="TreeGrafter"/>
</dbReference>
<evidence type="ECO:0000313" key="3">
    <source>
        <dbReference type="EMBL" id="OYD07809.1"/>
    </source>
</evidence>
<evidence type="ECO:0000256" key="1">
    <source>
        <dbReference type="ARBA" id="ARBA00022729"/>
    </source>
</evidence>
<dbReference type="PIRSF" id="PIRSF002825">
    <property type="entry name" value="CfbpA"/>
    <property type="match status" value="1"/>
</dbReference>
<keyword evidence="4" id="KW-1185">Reference proteome</keyword>
<dbReference type="GO" id="GO:0015888">
    <property type="term" value="P:thiamine transport"/>
    <property type="evidence" value="ECO:0007669"/>
    <property type="project" value="TreeGrafter"/>
</dbReference>
<dbReference type="AlphaFoldDB" id="A0A235B754"/>
<protein>
    <submittedName>
        <fullName evidence="3">ABC transporter substrate-binding protein</fullName>
    </submittedName>
</protein>
<dbReference type="CDD" id="cd13518">
    <property type="entry name" value="PBP2_Fe3_thiamine_like"/>
    <property type="match status" value="1"/>
</dbReference>
<dbReference type="RefSeq" id="WP_094264479.1">
    <property type="nucleotide sequence ID" value="NZ_NOWF01000005.1"/>
</dbReference>
<name>A0A235B754_9BACL</name>
<evidence type="ECO:0000256" key="2">
    <source>
        <dbReference type="SAM" id="SignalP"/>
    </source>
</evidence>
<accession>A0A235B754</accession>
<dbReference type="Proteomes" id="UP000215459">
    <property type="component" value="Unassembled WGS sequence"/>
</dbReference>